<dbReference type="VEuPathDB" id="VectorBase:GPPI051061"/>
<evidence type="ECO:0000313" key="2">
    <source>
        <dbReference type="Proteomes" id="UP000092460"/>
    </source>
</evidence>
<organism evidence="1 2">
    <name type="scientific">Glossina palpalis gambiensis</name>
    <dbReference type="NCBI Taxonomy" id="67801"/>
    <lineage>
        <taxon>Eukaryota</taxon>
        <taxon>Metazoa</taxon>
        <taxon>Ecdysozoa</taxon>
        <taxon>Arthropoda</taxon>
        <taxon>Hexapoda</taxon>
        <taxon>Insecta</taxon>
        <taxon>Pterygota</taxon>
        <taxon>Neoptera</taxon>
        <taxon>Endopterygota</taxon>
        <taxon>Diptera</taxon>
        <taxon>Brachycera</taxon>
        <taxon>Muscomorpha</taxon>
        <taxon>Hippoboscoidea</taxon>
        <taxon>Glossinidae</taxon>
        <taxon>Glossina</taxon>
    </lineage>
</organism>
<dbReference type="EnsemblMetazoa" id="GPPI051061-RA">
    <property type="protein sequence ID" value="GPPI051061-PA"/>
    <property type="gene ID" value="GPPI051061"/>
</dbReference>
<proteinExistence type="predicted"/>
<evidence type="ECO:0000313" key="1">
    <source>
        <dbReference type="EnsemblMetazoa" id="GPPI051061-PA"/>
    </source>
</evidence>
<dbReference type="AlphaFoldDB" id="A0A1B0C771"/>
<dbReference type="EMBL" id="JXJN01027752">
    <property type="status" value="NOT_ANNOTATED_CDS"/>
    <property type="molecule type" value="Genomic_DNA"/>
</dbReference>
<dbReference type="Proteomes" id="UP000092460">
    <property type="component" value="Unassembled WGS sequence"/>
</dbReference>
<sequence>MGENAMRLLFDRVTYSGRWYPISGTMILFQTLHVESPIYHFHRHFAQNRSTNIGDDGDDNADDHDDKKIYYLLFGFCNLSDQAFVLIPCKAKLTSITRYNKVQITIADEDNDNVTFEAICAIQASCNLEQEYALII</sequence>
<dbReference type="EMBL" id="JXJN01027753">
    <property type="status" value="NOT_ANNOTATED_CDS"/>
    <property type="molecule type" value="Genomic_DNA"/>
</dbReference>
<reference evidence="1" key="2">
    <citation type="submission" date="2020-05" db="UniProtKB">
        <authorList>
            <consortium name="EnsemblMetazoa"/>
        </authorList>
    </citation>
    <scope>IDENTIFICATION</scope>
    <source>
        <strain evidence="1">IAEA</strain>
    </source>
</reference>
<reference evidence="2" key="1">
    <citation type="submission" date="2015-01" db="EMBL/GenBank/DDBJ databases">
        <authorList>
            <person name="Aksoy S."/>
            <person name="Warren W."/>
            <person name="Wilson R.K."/>
        </authorList>
    </citation>
    <scope>NUCLEOTIDE SEQUENCE [LARGE SCALE GENOMIC DNA]</scope>
    <source>
        <strain evidence="2">IAEA</strain>
    </source>
</reference>
<protein>
    <submittedName>
        <fullName evidence="1">Uncharacterized protein</fullName>
    </submittedName>
</protein>
<accession>A0A1B0C771</accession>
<name>A0A1B0C771_9MUSC</name>
<keyword evidence="2" id="KW-1185">Reference proteome</keyword>